<dbReference type="AlphaFoldDB" id="A0A5J5G3X4"/>
<evidence type="ECO:0000313" key="2">
    <source>
        <dbReference type="EMBL" id="KAA9001751.1"/>
    </source>
</evidence>
<name>A0A5J5G3X4_9GAMM</name>
<keyword evidence="1" id="KW-1133">Transmembrane helix</keyword>
<proteinExistence type="predicted"/>
<evidence type="ECO:0000313" key="3">
    <source>
        <dbReference type="Proteomes" id="UP000335415"/>
    </source>
</evidence>
<sequence length="92" mass="10749">MRLTKPPSEGDCCAVQPGGFFTDIRHSEQKAKYWIKMTLSIADKHEEYRFFEHNHSRDETTMSTKSERRWKLASIILLVVLVALFVVLYQTS</sequence>
<gene>
    <name evidence="2" type="ORF">FJU30_05520</name>
</gene>
<accession>A0A5J5G3X4</accession>
<dbReference type="EMBL" id="VYKJ01000002">
    <property type="protein sequence ID" value="KAA9001751.1"/>
    <property type="molecule type" value="Genomic_DNA"/>
</dbReference>
<protein>
    <submittedName>
        <fullName evidence="2">Uncharacterized protein</fullName>
    </submittedName>
</protein>
<keyword evidence="3" id="KW-1185">Reference proteome</keyword>
<keyword evidence="1" id="KW-0812">Transmembrane</keyword>
<dbReference type="Proteomes" id="UP000335415">
    <property type="component" value="Unassembled WGS sequence"/>
</dbReference>
<organism evidence="2 3">
    <name type="scientific">Affinibrenneria salicis</name>
    <dbReference type="NCBI Taxonomy" id="2590031"/>
    <lineage>
        <taxon>Bacteria</taxon>
        <taxon>Pseudomonadati</taxon>
        <taxon>Pseudomonadota</taxon>
        <taxon>Gammaproteobacteria</taxon>
        <taxon>Enterobacterales</taxon>
        <taxon>Pectobacteriaceae</taxon>
        <taxon>Affinibrenneria</taxon>
    </lineage>
</organism>
<feature type="transmembrane region" description="Helical" evidence="1">
    <location>
        <begin position="72"/>
        <end position="91"/>
    </location>
</feature>
<comment type="caution">
    <text evidence="2">The sequence shown here is derived from an EMBL/GenBank/DDBJ whole genome shotgun (WGS) entry which is preliminary data.</text>
</comment>
<reference evidence="2 3" key="1">
    <citation type="submission" date="2019-09" db="EMBL/GenBank/DDBJ databases">
        <authorList>
            <person name="Li Y."/>
        </authorList>
    </citation>
    <scope>NUCLEOTIDE SEQUENCE [LARGE SCALE GENOMIC DNA]</scope>
    <source>
        <strain evidence="2 3">L3-3HA</strain>
    </source>
</reference>
<evidence type="ECO:0000256" key="1">
    <source>
        <dbReference type="SAM" id="Phobius"/>
    </source>
</evidence>
<dbReference type="RefSeq" id="WP_150433990.1">
    <property type="nucleotide sequence ID" value="NZ_VYKJ01000002.1"/>
</dbReference>
<keyword evidence="1" id="KW-0472">Membrane</keyword>